<gene>
    <name evidence="3" type="ORF">FHX73_112382</name>
</gene>
<comment type="caution">
    <text evidence="3">The sequence shown here is derived from an EMBL/GenBank/DDBJ whole genome shotgun (WGS) entry which is preliminary data.</text>
</comment>
<dbReference type="PANTHER" id="PTHR46865:SF2">
    <property type="entry name" value="MONOOXYGENASE"/>
    <property type="match status" value="1"/>
</dbReference>
<dbReference type="InterPro" id="IPR036188">
    <property type="entry name" value="FAD/NAD-bd_sf"/>
</dbReference>
<feature type="region of interest" description="Disordered" evidence="1">
    <location>
        <begin position="393"/>
        <end position="416"/>
    </location>
</feature>
<proteinExistence type="predicted"/>
<feature type="domain" description="FAD-binding" evidence="2">
    <location>
        <begin position="3"/>
        <end position="317"/>
    </location>
</feature>
<dbReference type="SUPFAM" id="SSF51905">
    <property type="entry name" value="FAD/NAD(P)-binding domain"/>
    <property type="match status" value="1"/>
</dbReference>
<protein>
    <submittedName>
        <fullName evidence="3">2-polyprenyl-6-methoxyphenol hydroxylase-like FAD-dependent oxidoreductase</fullName>
    </submittedName>
</protein>
<dbReference type="PRINTS" id="PR00420">
    <property type="entry name" value="RNGMNOXGNASE"/>
</dbReference>
<evidence type="ECO:0000313" key="4">
    <source>
        <dbReference type="Proteomes" id="UP000317940"/>
    </source>
</evidence>
<dbReference type="Proteomes" id="UP000317940">
    <property type="component" value="Unassembled WGS sequence"/>
</dbReference>
<dbReference type="GO" id="GO:0071949">
    <property type="term" value="F:FAD binding"/>
    <property type="evidence" value="ECO:0007669"/>
    <property type="project" value="InterPro"/>
</dbReference>
<name>A0A561UGS2_9ACTN</name>
<sequence length="416" mass="44127">MSTVLISGAGIAGPALAHWLHLAGHTVTVVENAPALRDGGSAVDFRGAQLEVLRRMGILAEVRARQTAMGAEVIVDEADRPVVELPSLIFSGELEIERGELTRILHERTAQHVEYVFGDSITELTELPGGVRVGFRHGATRTFDLVVGADGMHSKVRDLVWGPEERFRTDSGFYTAGCSVANLLGLDHEGRIHNTPGRGVILMSHRDPATAGLGLVFHTSALPDGWSGVDRHDVAAQRRLVTEAFAGVGWHTPALLAQLDSAPDWYFDSLSRITLSEYSRGRVVLLGDAAWGAGPGGGGTGLALAGAYVLAGELAAHPGDHRAAFAAYEELLRPGAVVSQKQAKGAGPFLAPLTAKALRRRNRIYRMLTTRLFGAVFSRMAMKAANAVPLPDYPSADRSPAAADRQPAPAAAAAAR</sequence>
<dbReference type="Gene3D" id="3.50.50.60">
    <property type="entry name" value="FAD/NAD(P)-binding domain"/>
    <property type="match status" value="1"/>
</dbReference>
<evidence type="ECO:0000313" key="3">
    <source>
        <dbReference type="EMBL" id="TWF98562.1"/>
    </source>
</evidence>
<dbReference type="InterPro" id="IPR002938">
    <property type="entry name" value="FAD-bd"/>
</dbReference>
<dbReference type="RefSeq" id="WP_145904978.1">
    <property type="nucleotide sequence ID" value="NZ_BAAAMZ010000032.1"/>
</dbReference>
<dbReference type="Gene3D" id="3.30.9.10">
    <property type="entry name" value="D-Amino Acid Oxidase, subunit A, domain 2"/>
    <property type="match status" value="1"/>
</dbReference>
<dbReference type="Pfam" id="PF01494">
    <property type="entry name" value="FAD_binding_3"/>
    <property type="match status" value="1"/>
</dbReference>
<evidence type="ECO:0000259" key="2">
    <source>
        <dbReference type="Pfam" id="PF01494"/>
    </source>
</evidence>
<dbReference type="OrthoDB" id="3356051at2"/>
<keyword evidence="4" id="KW-1185">Reference proteome</keyword>
<dbReference type="PANTHER" id="PTHR46865">
    <property type="entry name" value="OXIDOREDUCTASE-RELATED"/>
    <property type="match status" value="1"/>
</dbReference>
<dbReference type="AlphaFoldDB" id="A0A561UGS2"/>
<reference evidence="3 4" key="1">
    <citation type="submission" date="2019-06" db="EMBL/GenBank/DDBJ databases">
        <title>Sequencing the genomes of 1000 actinobacteria strains.</title>
        <authorList>
            <person name="Klenk H.-P."/>
        </authorList>
    </citation>
    <scope>NUCLEOTIDE SEQUENCE [LARGE SCALE GENOMIC DNA]</scope>
    <source>
        <strain evidence="3 4">DSM 44826</strain>
    </source>
</reference>
<organism evidence="3 4">
    <name type="scientific">Kitasatospora viridis</name>
    <dbReference type="NCBI Taxonomy" id="281105"/>
    <lineage>
        <taxon>Bacteria</taxon>
        <taxon>Bacillati</taxon>
        <taxon>Actinomycetota</taxon>
        <taxon>Actinomycetes</taxon>
        <taxon>Kitasatosporales</taxon>
        <taxon>Streptomycetaceae</taxon>
        <taxon>Kitasatospora</taxon>
    </lineage>
</organism>
<evidence type="ECO:0000256" key="1">
    <source>
        <dbReference type="SAM" id="MobiDB-lite"/>
    </source>
</evidence>
<feature type="compositionally biased region" description="Low complexity" evidence="1">
    <location>
        <begin position="394"/>
        <end position="416"/>
    </location>
</feature>
<accession>A0A561UGS2</accession>
<dbReference type="InterPro" id="IPR051704">
    <property type="entry name" value="FAD_aromatic-hydroxylase"/>
</dbReference>
<dbReference type="EMBL" id="VIWT01000001">
    <property type="protein sequence ID" value="TWF98562.1"/>
    <property type="molecule type" value="Genomic_DNA"/>
</dbReference>